<name>E7QR19_HALPU</name>
<reference evidence="4" key="2">
    <citation type="submission" date="2016-11" db="EMBL/GenBank/DDBJ databases">
        <authorList>
            <person name="Jaros S."/>
            <person name="Januszkiewicz K."/>
            <person name="Wedrychowicz H."/>
        </authorList>
    </citation>
    <scope>NUCLEOTIDE SEQUENCE [LARGE SCALE GENOMIC DNA]</scope>
    <source>
        <strain evidence="4">DX253</strain>
    </source>
</reference>
<dbReference type="AlphaFoldDB" id="E7QR19"/>
<proteinExistence type="predicted"/>
<organism evidence="3 5">
    <name type="scientific">Haladaptatus paucihalophilus DX253</name>
    <dbReference type="NCBI Taxonomy" id="797209"/>
    <lineage>
        <taxon>Archaea</taxon>
        <taxon>Methanobacteriati</taxon>
        <taxon>Methanobacteriota</taxon>
        <taxon>Stenosarchaea group</taxon>
        <taxon>Halobacteria</taxon>
        <taxon>Halobacteriales</taxon>
        <taxon>Haladaptataceae</taxon>
        <taxon>Haladaptatus</taxon>
    </lineage>
</organism>
<evidence type="ECO:0008006" key="7">
    <source>
        <dbReference type="Google" id="ProtNLM"/>
    </source>
</evidence>
<gene>
    <name evidence="4" type="ORF">SAMN05444342_1623</name>
    <name evidence="3" type="ORF">ZOD2009_06197</name>
</gene>
<dbReference type="EMBL" id="FRAN01000002">
    <property type="protein sequence ID" value="SHK54586.1"/>
    <property type="molecule type" value="Genomic_DNA"/>
</dbReference>
<dbReference type="STRING" id="797209.GCA_000376445_01352"/>
<dbReference type="RefSeq" id="WP_007978025.1">
    <property type="nucleotide sequence ID" value="NZ_AEMG01000004.1"/>
</dbReference>
<keyword evidence="1" id="KW-0175">Coiled coil</keyword>
<protein>
    <recommendedName>
        <fullName evidence="7">CopG family transcriptional regulator</fullName>
    </recommendedName>
</protein>
<dbReference type="EMBL" id="AEMG01000004">
    <property type="protein sequence ID" value="EFW93433.1"/>
    <property type="molecule type" value="Genomic_DNA"/>
</dbReference>
<keyword evidence="6" id="KW-1185">Reference proteome</keyword>
<dbReference type="Proteomes" id="UP000003751">
    <property type="component" value="Unassembled WGS sequence"/>
</dbReference>
<feature type="coiled-coil region" evidence="1">
    <location>
        <begin position="61"/>
        <end position="112"/>
    </location>
</feature>
<dbReference type="PATRIC" id="fig|797209.4.peg.1234"/>
<evidence type="ECO:0000313" key="4">
    <source>
        <dbReference type="EMBL" id="SHK54586.1"/>
    </source>
</evidence>
<evidence type="ECO:0000313" key="5">
    <source>
        <dbReference type="Proteomes" id="UP000003751"/>
    </source>
</evidence>
<reference evidence="3 5" key="1">
    <citation type="journal article" date="2014" name="ISME J.">
        <title>Trehalose/2-sulfotrehalose biosynthesis and glycine-betaine uptake are widely spread mechanisms for osmoadaptation in the Halobacteriales.</title>
        <authorList>
            <person name="Youssef N.H."/>
            <person name="Savage-Ashlock K.N."/>
            <person name="McCully A.L."/>
            <person name="Luedtke B."/>
            <person name="Shaw E.I."/>
            <person name="Hoff W.D."/>
            <person name="Elshahed M.S."/>
        </authorList>
    </citation>
    <scope>NUCLEOTIDE SEQUENCE [LARGE SCALE GENOMIC DNA]</scope>
    <source>
        <strain evidence="3 5">DX253</strain>
    </source>
</reference>
<dbReference type="Proteomes" id="UP000184203">
    <property type="component" value="Unassembled WGS sequence"/>
</dbReference>
<feature type="region of interest" description="Disordered" evidence="2">
    <location>
        <begin position="253"/>
        <end position="286"/>
    </location>
</feature>
<accession>E7QR19</accession>
<dbReference type="OrthoDB" id="178000at2157"/>
<feature type="compositionally biased region" description="Basic and acidic residues" evidence="2">
    <location>
        <begin position="264"/>
        <end position="279"/>
    </location>
</feature>
<evidence type="ECO:0000256" key="2">
    <source>
        <dbReference type="SAM" id="MobiDB-lite"/>
    </source>
</evidence>
<evidence type="ECO:0000256" key="1">
    <source>
        <dbReference type="SAM" id="Coils"/>
    </source>
</evidence>
<dbReference type="eggNOG" id="arCOG04566">
    <property type="taxonomic scope" value="Archaea"/>
</dbReference>
<evidence type="ECO:0000313" key="6">
    <source>
        <dbReference type="Proteomes" id="UP000184203"/>
    </source>
</evidence>
<evidence type="ECO:0000313" key="3">
    <source>
        <dbReference type="EMBL" id="EFW93433.1"/>
    </source>
</evidence>
<dbReference type="SUPFAM" id="SSF58113">
    <property type="entry name" value="Apolipoprotein A-I"/>
    <property type="match status" value="1"/>
</dbReference>
<reference evidence="6" key="3">
    <citation type="submission" date="2016-11" db="EMBL/GenBank/DDBJ databases">
        <authorList>
            <person name="Varghese N."/>
            <person name="Submissions S."/>
        </authorList>
    </citation>
    <scope>NUCLEOTIDE SEQUENCE [LARGE SCALE GENOMIC DNA]</scope>
    <source>
        <strain evidence="6">DX253</strain>
    </source>
</reference>
<dbReference type="Gene3D" id="1.10.287.1490">
    <property type="match status" value="1"/>
</dbReference>
<sequence length="302" mass="33511">MESEDAGHVPAEEVPAAVDQWLTNTADELGVSRQRLLSELVAGHGTLHERNGSDERLDELRDDFMQKLTDVRERVVQIKREADDKAPEDHEHPELRDELAGLHDELADLRRTVDDGDGDDLEPELDALRERVAENRKRLDSGFENYEEVLDYLTETTDELDERLDVLARALVSVRDQARTLAAQNATRAATAELARTANRHGVTSAKCSECETSVTIALLTEPACPHCGATFEDIDPKRGFFGSNWLVVGRPPALEGDTTDPDFESRSKSGVDLDHDLNFDGALDPDSDLDVDDLLNEVMGE</sequence>